<evidence type="ECO:0000313" key="3">
    <source>
        <dbReference type="EMBL" id="OCT54558.1"/>
    </source>
</evidence>
<feature type="compositionally biased region" description="Pro residues" evidence="2">
    <location>
        <begin position="705"/>
        <end position="725"/>
    </location>
</feature>
<feature type="region of interest" description="Disordered" evidence="2">
    <location>
        <begin position="913"/>
        <end position="1071"/>
    </location>
</feature>
<sequence length="1071" mass="120671">MSVAGEIATIVGLVQTGFSLAKAITAYISDVGSAKDDILTLLSDIDATCRSLRDLADIIKRNETRRVWSEDGLENAKKCVRDSQRVITKMRKLLTKATASGAAPEVTKEDIDVTKFERSKWPLLKPELEVRRQELQIIKQDIILCYTTYQAKAADTPDDRQRAADDLPRLERMRKLMKGQMIDAKKRRTRSRFAKGSTHGGPYSRIRDQHDDNPDPQAYSRRSYSDDGSVDDALDEFIYNNIDDLIQDFEDWAKGKEEKRKRAEEEIKRIQDRAVEDWKRQQREEAERLRKQTEEAREKLRTELNRQQLAPAKIEETLDNVHPWPQASGTLALLPPPDQDKKSDADADSAHSGNKRKSRGQSIWSRVSTRRSSNDANIDTSQRHPKIPELLRDPFASGGVAELKAFFYSRSHFSSGSAITPIHVEIPSQWLLNALIAKEEKYLKDPKGNSFWKEFAQLPDDYRYAINHHVDSWQASSKTEGSWVLIYVECLRMEQKYARLRRSRPAEITGVYVVLKRVSGSMQARLADATHRAAGDSGSVASDRSRESARLNVVVSRSDIDDDAFKPALQRASVIRRDHSTQSQPRTRSRSRSRSYFYGRDPSHVAKRASFIDGQDRYVDDDDNDDEYVLAPVEVRVEGPRSRPRRRDSTSFHEREIVDNIIRDPPPPQNYGYSNEPLYIPGRVFRGPPPLREGEGGIYPGGPTRSPPPDEPYMHPPPPPPPSSPRPGILYRYTQHPGASDLEIDYYRAQPDGLAVNNPPRPSPPRRSTSGSNYDRRARISSQPPTILNEFERPPPPWPRGRERAVVREEMIVPWYESPRSRSRHRVRERDVEIIIRRDEGRAGRLPPPRRRSYDLRERPSRSSTLDSMDSTGSDKRARYHRSGYSAGPAVRHASAIGKDDFLVDDMYQPSSHSYHHLGTRLSPVREGTNDNDEDEDDDLATHSSSTVSSVSSSSDESGAGPGKRGGKRPDAAPDETEKTDADIAREILARLTTDTEPNGGKAGVEAGEEAGAEADSSPDQHAHVNEERGSSATRAASSQSQSQQQQQQQQQSTTSILGVGMSEEPAAHQD</sequence>
<name>A0A1C1D1J9_9EURO</name>
<dbReference type="Proteomes" id="UP000094526">
    <property type="component" value="Unassembled WGS sequence"/>
</dbReference>
<feature type="compositionally biased region" description="Low complexity" evidence="2">
    <location>
        <begin position="1031"/>
        <end position="1056"/>
    </location>
</feature>
<accession>A0A1C1D1J9</accession>
<dbReference type="STRING" id="86049.A0A1C1D1J9"/>
<feature type="compositionally biased region" description="Low complexity" evidence="2">
    <location>
        <begin position="944"/>
        <end position="955"/>
    </location>
</feature>
<keyword evidence="1" id="KW-0175">Coiled coil</keyword>
<feature type="coiled-coil region" evidence="1">
    <location>
        <begin position="246"/>
        <end position="310"/>
    </location>
</feature>
<feature type="region of interest" description="Disordered" evidence="2">
    <location>
        <begin position="529"/>
        <end position="548"/>
    </location>
</feature>
<feature type="compositionally biased region" description="Polar residues" evidence="2">
    <location>
        <begin position="360"/>
        <end position="380"/>
    </location>
</feature>
<feature type="compositionally biased region" description="Acidic residues" evidence="2">
    <location>
        <begin position="930"/>
        <end position="939"/>
    </location>
</feature>
<feature type="region of interest" description="Disordered" evidence="2">
    <location>
        <begin position="180"/>
        <end position="227"/>
    </location>
</feature>
<feature type="region of interest" description="Disordered" evidence="2">
    <location>
        <begin position="571"/>
        <end position="599"/>
    </location>
</feature>
<feature type="compositionally biased region" description="Basic and acidic residues" evidence="2">
    <location>
        <begin position="1019"/>
        <end position="1030"/>
    </location>
</feature>
<comment type="caution">
    <text evidence="3">The sequence shown here is derived from an EMBL/GenBank/DDBJ whole genome shotgun (WGS) entry which is preliminary data.</text>
</comment>
<evidence type="ECO:0000313" key="4">
    <source>
        <dbReference type="Proteomes" id="UP000094526"/>
    </source>
</evidence>
<dbReference type="OrthoDB" id="4188038at2759"/>
<proteinExistence type="predicted"/>
<dbReference type="EMBL" id="LGRB01000004">
    <property type="protein sequence ID" value="OCT54558.1"/>
    <property type="molecule type" value="Genomic_DNA"/>
</dbReference>
<reference evidence="4" key="1">
    <citation type="submission" date="2015-07" db="EMBL/GenBank/DDBJ databases">
        <authorList>
            <person name="Teixeira M.M."/>
            <person name="Souza R.C."/>
            <person name="Almeida L.G."/>
            <person name="Vicente V.A."/>
            <person name="de Hoog S."/>
            <person name="Bocca A.L."/>
            <person name="de Almeida S.R."/>
            <person name="Vasconcelos A.T."/>
            <person name="Felipe M.S."/>
        </authorList>
    </citation>
    <scope>NUCLEOTIDE SEQUENCE [LARGE SCALE GENOMIC DNA]</scope>
    <source>
        <strain evidence="4">KSF</strain>
    </source>
</reference>
<organism evidence="3 4">
    <name type="scientific">Cladophialophora carrionii</name>
    <dbReference type="NCBI Taxonomy" id="86049"/>
    <lineage>
        <taxon>Eukaryota</taxon>
        <taxon>Fungi</taxon>
        <taxon>Dikarya</taxon>
        <taxon>Ascomycota</taxon>
        <taxon>Pezizomycotina</taxon>
        <taxon>Eurotiomycetes</taxon>
        <taxon>Chaetothyriomycetidae</taxon>
        <taxon>Chaetothyriales</taxon>
        <taxon>Herpotrichiellaceae</taxon>
        <taxon>Cladophialophora</taxon>
    </lineage>
</organism>
<evidence type="ECO:0008006" key="5">
    <source>
        <dbReference type="Google" id="ProtNLM"/>
    </source>
</evidence>
<feature type="compositionally biased region" description="Polar residues" evidence="2">
    <location>
        <begin position="862"/>
        <end position="872"/>
    </location>
</feature>
<evidence type="ECO:0000256" key="2">
    <source>
        <dbReference type="SAM" id="MobiDB-lite"/>
    </source>
</evidence>
<feature type="region of interest" description="Disordered" evidence="2">
    <location>
        <begin position="684"/>
        <end position="803"/>
    </location>
</feature>
<feature type="region of interest" description="Disordered" evidence="2">
    <location>
        <begin position="840"/>
        <end position="892"/>
    </location>
</feature>
<dbReference type="VEuPathDB" id="FungiDB:CLCR_00767"/>
<gene>
    <name evidence="3" type="ORF">CLCR_00767</name>
</gene>
<keyword evidence="4" id="KW-1185">Reference proteome</keyword>
<dbReference type="AlphaFoldDB" id="A0A1C1D1J9"/>
<evidence type="ECO:0000256" key="1">
    <source>
        <dbReference type="SAM" id="Coils"/>
    </source>
</evidence>
<dbReference type="VEuPathDB" id="FungiDB:G647_10100"/>
<feature type="compositionally biased region" description="Basic and acidic residues" evidence="2">
    <location>
        <begin position="338"/>
        <end position="349"/>
    </location>
</feature>
<feature type="compositionally biased region" description="Basic and acidic residues" evidence="2">
    <location>
        <begin position="968"/>
        <end position="989"/>
    </location>
</feature>
<protein>
    <recommendedName>
        <fullName evidence="5">Fungal N-terminal domain-containing protein</fullName>
    </recommendedName>
</protein>
<feature type="region of interest" description="Disordered" evidence="2">
    <location>
        <begin position="317"/>
        <end position="391"/>
    </location>
</feature>
<feature type="compositionally biased region" description="Basic and acidic residues" evidence="2">
    <location>
        <begin position="852"/>
        <end position="861"/>
    </location>
</feature>